<keyword evidence="5" id="KW-1133">Transmembrane helix</keyword>
<evidence type="ECO:0000313" key="7">
    <source>
        <dbReference type="EMBL" id="BDI34400.1"/>
    </source>
</evidence>
<keyword evidence="8" id="KW-1185">Reference proteome</keyword>
<proteinExistence type="inferred from homology"/>
<organism evidence="7 8">
    <name type="scientific">Capsulimonas corticalis</name>
    <dbReference type="NCBI Taxonomy" id="2219043"/>
    <lineage>
        <taxon>Bacteria</taxon>
        <taxon>Bacillati</taxon>
        <taxon>Armatimonadota</taxon>
        <taxon>Armatimonadia</taxon>
        <taxon>Capsulimonadales</taxon>
        <taxon>Capsulimonadaceae</taxon>
        <taxon>Capsulimonas</taxon>
    </lineage>
</organism>
<evidence type="ECO:0000256" key="4">
    <source>
        <dbReference type="ARBA" id="ARBA00022692"/>
    </source>
</evidence>
<gene>
    <name evidence="7" type="ORF">CCAX7_64510</name>
</gene>
<evidence type="ECO:0000256" key="2">
    <source>
        <dbReference type="ARBA" id="ARBA00005262"/>
    </source>
</evidence>
<evidence type="ECO:0000256" key="1">
    <source>
        <dbReference type="ARBA" id="ARBA00004651"/>
    </source>
</evidence>
<accession>A0A402CQM3</accession>
<protein>
    <submittedName>
        <fullName evidence="7">Uncharacterized protein</fullName>
    </submittedName>
</protein>
<sequence>MRGLVCEASGPVSTVSVSALADIVRRHWFPFLLPACYNGVVPPSDSHLSNEHAKPSSGEILRVWLLLGAQSFGGGTATLSLIRREIVEERQWISPEEFARFWSLVQLAPGINLLALTILLGRKSGGALGIALALFGLLLPSVTITLILTMAFARVEHDRWMREALSGIVPAVVGLGLVTVWQIARPPLDQSRREGKDSFFLAILLIVGSVVAAWERRVPVVFILLGAAAVGAAWSWRRHGRRGEQP</sequence>
<dbReference type="PANTHER" id="PTHR43663">
    <property type="entry name" value="CHROMATE TRANSPORT PROTEIN-RELATED"/>
    <property type="match status" value="1"/>
</dbReference>
<dbReference type="Proteomes" id="UP000287394">
    <property type="component" value="Chromosome"/>
</dbReference>
<evidence type="ECO:0000256" key="3">
    <source>
        <dbReference type="ARBA" id="ARBA00022475"/>
    </source>
</evidence>
<dbReference type="InterPro" id="IPR052518">
    <property type="entry name" value="CHR_Transporter"/>
</dbReference>
<comment type="similarity">
    <text evidence="2">Belongs to the chromate ion transporter (CHR) (TC 2.A.51) family.</text>
</comment>
<keyword evidence="3" id="KW-1003">Cell membrane</keyword>
<dbReference type="GO" id="GO:0015109">
    <property type="term" value="F:chromate transmembrane transporter activity"/>
    <property type="evidence" value="ECO:0007669"/>
    <property type="project" value="InterPro"/>
</dbReference>
<dbReference type="KEGG" id="ccot:CCAX7_64510"/>
<evidence type="ECO:0000313" key="8">
    <source>
        <dbReference type="Proteomes" id="UP000287394"/>
    </source>
</evidence>
<dbReference type="GO" id="GO:0005886">
    <property type="term" value="C:plasma membrane"/>
    <property type="evidence" value="ECO:0007669"/>
    <property type="project" value="UniProtKB-SubCell"/>
</dbReference>
<dbReference type="OrthoDB" id="9788907at2"/>
<dbReference type="EMBL" id="AP025739">
    <property type="protein sequence ID" value="BDI34400.1"/>
    <property type="molecule type" value="Genomic_DNA"/>
</dbReference>
<keyword evidence="4" id="KW-0812">Transmembrane</keyword>
<dbReference type="InterPro" id="IPR003370">
    <property type="entry name" value="Chromate_transpt"/>
</dbReference>
<reference evidence="7 8" key="1">
    <citation type="journal article" date="2019" name="Int. J. Syst. Evol. Microbiol.">
        <title>Capsulimonas corticalis gen. nov., sp. nov., an aerobic capsulated bacterium, of a novel bacterial order, Capsulimonadales ord. nov., of the class Armatimonadia of the phylum Armatimonadetes.</title>
        <authorList>
            <person name="Li J."/>
            <person name="Kudo C."/>
            <person name="Tonouchi A."/>
        </authorList>
    </citation>
    <scope>NUCLEOTIDE SEQUENCE [LARGE SCALE GENOMIC DNA]</scope>
    <source>
        <strain evidence="7 8">AX-7</strain>
    </source>
</reference>
<evidence type="ECO:0000256" key="6">
    <source>
        <dbReference type="ARBA" id="ARBA00023136"/>
    </source>
</evidence>
<dbReference type="PANTHER" id="PTHR43663:SF1">
    <property type="entry name" value="CHROMATE TRANSPORTER"/>
    <property type="match status" value="1"/>
</dbReference>
<evidence type="ECO:0000256" key="5">
    <source>
        <dbReference type="ARBA" id="ARBA00022989"/>
    </source>
</evidence>
<dbReference type="AlphaFoldDB" id="A0A402CQM3"/>
<keyword evidence="6" id="KW-0472">Membrane</keyword>
<comment type="subcellular location">
    <subcellularLocation>
        <location evidence="1">Cell membrane</location>
        <topology evidence="1">Multi-pass membrane protein</topology>
    </subcellularLocation>
</comment>
<name>A0A402CQM3_9BACT</name>
<dbReference type="Pfam" id="PF02417">
    <property type="entry name" value="Chromate_transp"/>
    <property type="match status" value="1"/>
</dbReference>